<dbReference type="EMBL" id="CAKMRJ010001112">
    <property type="protein sequence ID" value="CAH1420835.1"/>
    <property type="molecule type" value="Genomic_DNA"/>
</dbReference>
<keyword evidence="2" id="KW-0677">Repeat</keyword>
<dbReference type="InterPro" id="IPR001680">
    <property type="entry name" value="WD40_rpt"/>
</dbReference>
<dbReference type="InterPro" id="IPR015943">
    <property type="entry name" value="WD40/YVTN_repeat-like_dom_sf"/>
</dbReference>
<name>A0AAU9M254_9ASTR</name>
<feature type="repeat" description="WD" evidence="3">
    <location>
        <begin position="262"/>
        <end position="292"/>
    </location>
</feature>
<dbReference type="FunFam" id="2.130.10.10:FF:000775">
    <property type="entry name" value="BnaA09g28200D protein"/>
    <property type="match status" value="1"/>
</dbReference>
<dbReference type="Gene3D" id="2.130.10.10">
    <property type="entry name" value="YVTN repeat-like/Quinoprotein amine dehydrogenase"/>
    <property type="match status" value="2"/>
</dbReference>
<dbReference type="Pfam" id="PF00400">
    <property type="entry name" value="WD40"/>
    <property type="match status" value="6"/>
</dbReference>
<evidence type="ECO:0000256" key="4">
    <source>
        <dbReference type="SAM" id="MobiDB-lite"/>
    </source>
</evidence>
<comment type="caution">
    <text evidence="5">The sequence shown here is derived from an EMBL/GenBank/DDBJ whole genome shotgun (WGS) entry which is preliminary data.</text>
</comment>
<feature type="repeat" description="WD" evidence="3">
    <location>
        <begin position="220"/>
        <end position="261"/>
    </location>
</feature>
<dbReference type="SMART" id="SM00320">
    <property type="entry name" value="WD40"/>
    <property type="match status" value="7"/>
</dbReference>
<sequence>MMKNPLRRFMQINWRNSRKSLKRNGDDDDDFYDAVGEPSAPDNADPPPPAPSSDTDSTVDGSQCDSYAPAPFYRLPSSAQTSPLSKSPWSSYTEQRDPSSTDNSGDYVGLMTSLVREEGHIYSLAASGDLLYTGSSSKNIRVWKSLKEYSGFKSQSGLVKAIVISGEKIFTGHQDGKIRVWKASTRDPKVHKKIGTLPSFGSVIKNSIIPMNYTDIWRNQIKHLDAISCLSLNEDQTLLYSGSWDKTMKVWRVSDFECLESISAHEDVINSVVAGFNGFVFSGSADGTLKVWRKDQTQEKRPKHYFSHTLLQQEFAVTSLAVNPTGMVLYAGCSDGIVHFWEQEKLIHGGLLRGHKLAVLCLASSENMVFSGSADKNVCVWLRDDGGMHKCLYVLNGHTGPVKCLAVEVEEERRGGGNGRCILYSGSLDKSVKIWRMSTHITPRNNQQLPPPSPQRIDGSRRSRKETANTFLSFLQRRGSQRKK</sequence>
<evidence type="ECO:0000313" key="5">
    <source>
        <dbReference type="EMBL" id="CAH1420835.1"/>
    </source>
</evidence>
<proteinExistence type="predicted"/>
<organism evidence="5 6">
    <name type="scientific">Lactuca virosa</name>
    <dbReference type="NCBI Taxonomy" id="75947"/>
    <lineage>
        <taxon>Eukaryota</taxon>
        <taxon>Viridiplantae</taxon>
        <taxon>Streptophyta</taxon>
        <taxon>Embryophyta</taxon>
        <taxon>Tracheophyta</taxon>
        <taxon>Spermatophyta</taxon>
        <taxon>Magnoliopsida</taxon>
        <taxon>eudicotyledons</taxon>
        <taxon>Gunneridae</taxon>
        <taxon>Pentapetalae</taxon>
        <taxon>asterids</taxon>
        <taxon>campanulids</taxon>
        <taxon>Asterales</taxon>
        <taxon>Asteraceae</taxon>
        <taxon>Cichorioideae</taxon>
        <taxon>Cichorieae</taxon>
        <taxon>Lactucinae</taxon>
        <taxon>Lactuca</taxon>
    </lineage>
</organism>
<keyword evidence="6" id="KW-1185">Reference proteome</keyword>
<evidence type="ECO:0000256" key="1">
    <source>
        <dbReference type="ARBA" id="ARBA00022574"/>
    </source>
</evidence>
<accession>A0AAU9M254</accession>
<dbReference type="SUPFAM" id="SSF50978">
    <property type="entry name" value="WD40 repeat-like"/>
    <property type="match status" value="1"/>
</dbReference>
<protein>
    <submittedName>
        <fullName evidence="5">Uncharacterized protein</fullName>
    </submittedName>
</protein>
<dbReference type="InterPro" id="IPR020472">
    <property type="entry name" value="WD40_PAC1"/>
</dbReference>
<feature type="region of interest" description="Disordered" evidence="4">
    <location>
        <begin position="442"/>
        <end position="465"/>
    </location>
</feature>
<evidence type="ECO:0000313" key="6">
    <source>
        <dbReference type="Proteomes" id="UP001157418"/>
    </source>
</evidence>
<evidence type="ECO:0000256" key="2">
    <source>
        <dbReference type="ARBA" id="ARBA00022737"/>
    </source>
</evidence>
<dbReference type="PROSITE" id="PS50294">
    <property type="entry name" value="WD_REPEATS_REGION"/>
    <property type="match status" value="1"/>
</dbReference>
<dbReference type="Proteomes" id="UP001157418">
    <property type="component" value="Unassembled WGS sequence"/>
</dbReference>
<dbReference type="InterPro" id="IPR045182">
    <property type="entry name" value="JINGUBANG-like"/>
</dbReference>
<dbReference type="PANTHER" id="PTHR22844">
    <property type="entry name" value="F-BOX AND WD40 DOMAIN PROTEIN"/>
    <property type="match status" value="1"/>
</dbReference>
<dbReference type="PRINTS" id="PR00320">
    <property type="entry name" value="GPROTEINBRPT"/>
</dbReference>
<feature type="compositionally biased region" description="Polar residues" evidence="4">
    <location>
        <begin position="77"/>
        <end position="93"/>
    </location>
</feature>
<dbReference type="InterPro" id="IPR036322">
    <property type="entry name" value="WD40_repeat_dom_sf"/>
</dbReference>
<feature type="repeat" description="WD" evidence="3">
    <location>
        <begin position="352"/>
        <end position="381"/>
    </location>
</feature>
<dbReference type="PROSITE" id="PS50082">
    <property type="entry name" value="WD_REPEATS_2"/>
    <property type="match status" value="4"/>
</dbReference>
<feature type="compositionally biased region" description="Polar residues" evidence="4">
    <location>
        <begin position="55"/>
        <end position="65"/>
    </location>
</feature>
<dbReference type="CDD" id="cd00200">
    <property type="entry name" value="WD40"/>
    <property type="match status" value="1"/>
</dbReference>
<dbReference type="PANTHER" id="PTHR22844:SF334">
    <property type="entry name" value="PROTEIN JINGUBANG-LIKE"/>
    <property type="match status" value="1"/>
</dbReference>
<feature type="region of interest" description="Disordered" evidence="4">
    <location>
        <begin position="15"/>
        <end position="106"/>
    </location>
</feature>
<feature type="repeat" description="WD" evidence="3">
    <location>
        <begin position="310"/>
        <end position="342"/>
    </location>
</feature>
<gene>
    <name evidence="5" type="ORF">LVIROSA_LOCUS8269</name>
</gene>
<dbReference type="AlphaFoldDB" id="A0AAU9M254"/>
<evidence type="ECO:0000256" key="3">
    <source>
        <dbReference type="PROSITE-ProRule" id="PRU00221"/>
    </source>
</evidence>
<reference evidence="5 6" key="1">
    <citation type="submission" date="2022-01" db="EMBL/GenBank/DDBJ databases">
        <authorList>
            <person name="Xiong W."/>
            <person name="Schranz E."/>
        </authorList>
    </citation>
    <scope>NUCLEOTIDE SEQUENCE [LARGE SCALE GENOMIC DNA]</scope>
</reference>
<keyword evidence="1 3" id="KW-0853">WD repeat</keyword>